<accession>A0A7K0GNE3</accession>
<evidence type="ECO:0000313" key="2">
    <source>
        <dbReference type="Proteomes" id="UP000463337"/>
    </source>
</evidence>
<protein>
    <submittedName>
        <fullName evidence="1">S8 family serine peptidase</fullName>
    </submittedName>
</protein>
<dbReference type="InterPro" id="IPR036852">
    <property type="entry name" value="Peptidase_S8/S53_dom_sf"/>
</dbReference>
<dbReference type="GO" id="GO:0004252">
    <property type="term" value="F:serine-type endopeptidase activity"/>
    <property type="evidence" value="ECO:0007669"/>
    <property type="project" value="InterPro"/>
</dbReference>
<organism evidence="1 2">
    <name type="scientific">Parabacteroides distasonis</name>
    <dbReference type="NCBI Taxonomy" id="823"/>
    <lineage>
        <taxon>Bacteria</taxon>
        <taxon>Pseudomonadati</taxon>
        <taxon>Bacteroidota</taxon>
        <taxon>Bacteroidia</taxon>
        <taxon>Bacteroidales</taxon>
        <taxon>Tannerellaceae</taxon>
        <taxon>Parabacteroides</taxon>
    </lineage>
</organism>
<dbReference type="EMBL" id="WKLT01000087">
    <property type="protein sequence ID" value="MRY60688.1"/>
    <property type="molecule type" value="Genomic_DNA"/>
</dbReference>
<feature type="non-terminal residue" evidence="1">
    <location>
        <position position="1"/>
    </location>
</feature>
<name>A0A7K0GNE3_PARDI</name>
<comment type="caution">
    <text evidence="1">The sequence shown here is derived from an EMBL/GenBank/DDBJ whole genome shotgun (WGS) entry which is preliminary data.</text>
</comment>
<dbReference type="AlphaFoldDB" id="A0A7K0GNE3"/>
<reference evidence="1 2" key="1">
    <citation type="journal article" date="2019" name="Nat. Med.">
        <title>A library of human gut bacterial isolates paired with longitudinal multiomics data enables mechanistic microbiome research.</title>
        <authorList>
            <person name="Poyet M."/>
            <person name="Groussin M."/>
            <person name="Gibbons S.M."/>
            <person name="Avila-Pacheco J."/>
            <person name="Jiang X."/>
            <person name="Kearney S.M."/>
            <person name="Perrotta A.R."/>
            <person name="Berdy B."/>
            <person name="Zhao S."/>
            <person name="Lieberman T.D."/>
            <person name="Swanson P.K."/>
            <person name="Smith M."/>
            <person name="Roesemann S."/>
            <person name="Alexander J.E."/>
            <person name="Rich S.A."/>
            <person name="Livny J."/>
            <person name="Vlamakis H."/>
            <person name="Clish C."/>
            <person name="Bullock K."/>
            <person name="Deik A."/>
            <person name="Scott J."/>
            <person name="Pierce K.A."/>
            <person name="Xavier R.J."/>
            <person name="Alm E.J."/>
        </authorList>
    </citation>
    <scope>NUCLEOTIDE SEQUENCE [LARGE SCALE GENOMIC DNA]</scope>
    <source>
        <strain evidence="1 2">BIOML-A41</strain>
    </source>
</reference>
<dbReference type="SUPFAM" id="SSF52743">
    <property type="entry name" value="Subtilisin-like"/>
    <property type="match status" value="1"/>
</dbReference>
<dbReference type="Proteomes" id="UP000463337">
    <property type="component" value="Unassembled WGS sequence"/>
</dbReference>
<gene>
    <name evidence="1" type="ORF">GKD59_22950</name>
</gene>
<sequence length="78" mass="8713">AYNNVVSVGAININNELIDFSPAYDGVDIVAPGIDILSSIPEKNNSVELVYYENGDIYTDFKFHQIDKGVPYLKYPQN</sequence>
<dbReference type="GO" id="GO:0006508">
    <property type="term" value="P:proteolysis"/>
    <property type="evidence" value="ECO:0007669"/>
    <property type="project" value="InterPro"/>
</dbReference>
<proteinExistence type="predicted"/>
<evidence type="ECO:0000313" key="1">
    <source>
        <dbReference type="EMBL" id="MRY60688.1"/>
    </source>
</evidence>
<dbReference type="Gene3D" id="3.40.50.200">
    <property type="entry name" value="Peptidase S8/S53 domain"/>
    <property type="match status" value="1"/>
</dbReference>